<gene>
    <name evidence="5" type="ORF">PV05_11426</name>
</gene>
<keyword evidence="6" id="KW-1185">Reference proteome</keyword>
<dbReference type="OrthoDB" id="7961613at2759"/>
<dbReference type="Gene3D" id="3.30.70.100">
    <property type="match status" value="1"/>
</dbReference>
<dbReference type="InterPro" id="IPR017968">
    <property type="entry name" value="Acylphosphatase_CS"/>
</dbReference>
<organism evidence="5 6">
    <name type="scientific">Exophiala xenobiotica</name>
    <dbReference type="NCBI Taxonomy" id="348802"/>
    <lineage>
        <taxon>Eukaryota</taxon>
        <taxon>Fungi</taxon>
        <taxon>Dikarya</taxon>
        <taxon>Ascomycota</taxon>
        <taxon>Pezizomycotina</taxon>
        <taxon>Eurotiomycetes</taxon>
        <taxon>Chaetothyriomycetidae</taxon>
        <taxon>Chaetothyriales</taxon>
        <taxon>Herpotrichiellaceae</taxon>
        <taxon>Exophiala</taxon>
    </lineage>
</organism>
<feature type="active site" evidence="1">
    <location>
        <position position="63"/>
    </location>
</feature>
<dbReference type="PANTHER" id="PTHR47268">
    <property type="entry name" value="ACYLPHOSPHATASE"/>
    <property type="match status" value="1"/>
</dbReference>
<dbReference type="GeneID" id="25333334"/>
<dbReference type="PROSITE" id="PS51160">
    <property type="entry name" value="ACYLPHOSPHATASE_3"/>
    <property type="match status" value="1"/>
</dbReference>
<feature type="active site" evidence="1">
    <location>
        <position position="45"/>
    </location>
</feature>
<dbReference type="InterPro" id="IPR020456">
    <property type="entry name" value="Acylphosphatase"/>
</dbReference>
<dbReference type="EC" id="3.6.1.7" evidence="1"/>
<dbReference type="Proteomes" id="UP000054342">
    <property type="component" value="Unassembled WGS sequence"/>
</dbReference>
<accession>A0A0D2CIP6</accession>
<dbReference type="InterPro" id="IPR001792">
    <property type="entry name" value="Acylphosphatase-like_dom"/>
</dbReference>
<reference evidence="5 6" key="1">
    <citation type="submission" date="2015-01" db="EMBL/GenBank/DDBJ databases">
        <title>The Genome Sequence of Exophiala xenobiotica CBS118157.</title>
        <authorList>
            <consortium name="The Broad Institute Genomics Platform"/>
            <person name="Cuomo C."/>
            <person name="de Hoog S."/>
            <person name="Gorbushina A."/>
            <person name="Stielow B."/>
            <person name="Teixiera M."/>
            <person name="Abouelleil A."/>
            <person name="Chapman S.B."/>
            <person name="Priest M."/>
            <person name="Young S.K."/>
            <person name="Wortman J."/>
            <person name="Nusbaum C."/>
            <person name="Birren B."/>
        </authorList>
    </citation>
    <scope>NUCLEOTIDE SEQUENCE [LARGE SCALE GENOMIC DNA]</scope>
    <source>
        <strain evidence="5 6">CBS 118157</strain>
    </source>
</reference>
<dbReference type="EMBL" id="KN847323">
    <property type="protein sequence ID" value="KIW49777.1"/>
    <property type="molecule type" value="Genomic_DNA"/>
</dbReference>
<evidence type="ECO:0000313" key="6">
    <source>
        <dbReference type="Proteomes" id="UP000054342"/>
    </source>
</evidence>
<protein>
    <recommendedName>
        <fullName evidence="1">acylphosphatase</fullName>
        <ecNumber evidence="1">3.6.1.7</ecNumber>
    </recommendedName>
</protein>
<evidence type="ECO:0000256" key="2">
    <source>
        <dbReference type="RuleBase" id="RU004168"/>
    </source>
</evidence>
<evidence type="ECO:0000256" key="3">
    <source>
        <dbReference type="SAM" id="SignalP"/>
    </source>
</evidence>
<dbReference type="RefSeq" id="XP_013310362.1">
    <property type="nucleotide sequence ID" value="XM_013454908.1"/>
</dbReference>
<proteinExistence type="inferred from homology"/>
<dbReference type="PROSITE" id="PS00150">
    <property type="entry name" value="ACYLPHOSPHATASE_1"/>
    <property type="match status" value="1"/>
</dbReference>
<name>A0A0D2CIP6_9EURO</name>
<evidence type="ECO:0000256" key="1">
    <source>
        <dbReference type="PROSITE-ProRule" id="PRU00520"/>
    </source>
</evidence>
<keyword evidence="3" id="KW-0732">Signal</keyword>
<dbReference type="GO" id="GO:0003998">
    <property type="term" value="F:acylphosphatase activity"/>
    <property type="evidence" value="ECO:0007669"/>
    <property type="project" value="UniProtKB-EC"/>
</dbReference>
<dbReference type="PANTHER" id="PTHR47268:SF4">
    <property type="entry name" value="ACYLPHOSPHATASE"/>
    <property type="match status" value="1"/>
</dbReference>
<feature type="domain" description="Acylphosphatase-like" evidence="4">
    <location>
        <begin position="30"/>
        <end position="115"/>
    </location>
</feature>
<evidence type="ECO:0000259" key="4">
    <source>
        <dbReference type="PROSITE" id="PS51160"/>
    </source>
</evidence>
<keyword evidence="1" id="KW-0378">Hydrolase</keyword>
<feature type="chain" id="PRO_5002250654" description="acylphosphatase" evidence="3">
    <location>
        <begin position="17"/>
        <end position="115"/>
    </location>
</feature>
<evidence type="ECO:0000313" key="5">
    <source>
        <dbReference type="EMBL" id="KIW49777.1"/>
    </source>
</evidence>
<dbReference type="PRINTS" id="PR00112">
    <property type="entry name" value="ACYLPHPHTASE"/>
</dbReference>
<sequence length="115" mass="12600">MPRVWLLLLGIHNALNEKSTNCVLPRMSKRISFRISGTVQGVGFRDFTQRKATSYGLTGHVKNTSDGRVAGEAQGSEDALKKFKADLNDGPRHAHVVKVEVHDIQPKSGESAFDA</sequence>
<dbReference type="SUPFAM" id="SSF54975">
    <property type="entry name" value="Acylphosphatase/BLUF domain-like"/>
    <property type="match status" value="1"/>
</dbReference>
<comment type="catalytic activity">
    <reaction evidence="1">
        <text>an acyl phosphate + H2O = a carboxylate + phosphate + H(+)</text>
        <dbReference type="Rhea" id="RHEA:14965"/>
        <dbReference type="ChEBI" id="CHEBI:15377"/>
        <dbReference type="ChEBI" id="CHEBI:15378"/>
        <dbReference type="ChEBI" id="CHEBI:29067"/>
        <dbReference type="ChEBI" id="CHEBI:43474"/>
        <dbReference type="ChEBI" id="CHEBI:59918"/>
        <dbReference type="EC" id="3.6.1.7"/>
    </reaction>
</comment>
<feature type="signal peptide" evidence="3">
    <location>
        <begin position="1"/>
        <end position="16"/>
    </location>
</feature>
<dbReference type="InterPro" id="IPR036046">
    <property type="entry name" value="Acylphosphatase-like_dom_sf"/>
</dbReference>
<comment type="similarity">
    <text evidence="2">Belongs to the acylphosphatase family.</text>
</comment>
<dbReference type="Pfam" id="PF00708">
    <property type="entry name" value="Acylphosphatase"/>
    <property type="match status" value="1"/>
</dbReference>
<dbReference type="AlphaFoldDB" id="A0A0D2CIP6"/>